<comment type="subcellular location">
    <subcellularLocation>
        <location evidence="1">Cytoplasm</location>
    </subcellularLocation>
</comment>
<keyword evidence="4" id="KW-0808">Transferase</keyword>
<dbReference type="InterPro" id="IPR011055">
    <property type="entry name" value="Dup_hybrid_motif"/>
</dbReference>
<gene>
    <name evidence="12" type="ORF">AT746_10345</name>
</gene>
<dbReference type="PROSITE" id="PS51093">
    <property type="entry name" value="PTS_EIIA_TYPE_1"/>
    <property type="match status" value="1"/>
</dbReference>
<proteinExistence type="predicted"/>
<dbReference type="PANTHER" id="PTHR45008">
    <property type="entry name" value="PTS SYSTEM GLUCOSE-SPECIFIC EIIA COMPONENT"/>
    <property type="match status" value="1"/>
</dbReference>
<protein>
    <recommendedName>
        <fullName evidence="7">PTS system glucose-specific EIIA component</fullName>
    </recommendedName>
    <alternativeName>
        <fullName evidence="10">EIIA-Glc</fullName>
    </alternativeName>
    <alternativeName>
        <fullName evidence="9">EIII-Glc</fullName>
    </alternativeName>
    <alternativeName>
        <fullName evidence="8">Glucose-specific phosphotransferase enzyme IIA component</fullName>
    </alternativeName>
</protein>
<evidence type="ECO:0000259" key="11">
    <source>
        <dbReference type="PROSITE" id="PS51093"/>
    </source>
</evidence>
<dbReference type="InterPro" id="IPR050890">
    <property type="entry name" value="PTS_EIIA_component"/>
</dbReference>
<evidence type="ECO:0000256" key="8">
    <source>
        <dbReference type="ARBA" id="ARBA00042296"/>
    </source>
</evidence>
<organism evidence="12 13">
    <name type="scientific">Lacimicrobium alkaliphilum</name>
    <dbReference type="NCBI Taxonomy" id="1526571"/>
    <lineage>
        <taxon>Bacteria</taxon>
        <taxon>Pseudomonadati</taxon>
        <taxon>Pseudomonadota</taxon>
        <taxon>Gammaproteobacteria</taxon>
        <taxon>Alteromonadales</taxon>
        <taxon>Alteromonadaceae</taxon>
        <taxon>Lacimicrobium</taxon>
    </lineage>
</organism>
<feature type="domain" description="PTS EIIA type-1" evidence="11">
    <location>
        <begin position="6"/>
        <end position="110"/>
    </location>
</feature>
<dbReference type="EMBL" id="CP013650">
    <property type="protein sequence ID" value="ALS98627.1"/>
    <property type="molecule type" value="Genomic_DNA"/>
</dbReference>
<dbReference type="KEGG" id="lal:AT746_10345"/>
<evidence type="ECO:0000256" key="4">
    <source>
        <dbReference type="ARBA" id="ARBA00022679"/>
    </source>
</evidence>
<accession>A0A0U2Z6U1</accession>
<evidence type="ECO:0000256" key="9">
    <source>
        <dbReference type="ARBA" id="ARBA00042526"/>
    </source>
</evidence>
<sequence length="137" mass="14733">MAQVPSALVTSGLLGAGVAISPTGHTVLAPFSGTVVSVSSTKEQIRLKSRQGLELLIQVGLNSHKMMSEGFKSHIKAGDKITQGQLLMEFDLRKLRLGCTCPLCLVLVPVLPRLKHIQGHYHSLMAGEEPCMTLFLS</sequence>
<dbReference type="Pfam" id="PF00358">
    <property type="entry name" value="PTS_EIIA_1"/>
    <property type="match status" value="1"/>
</dbReference>
<evidence type="ECO:0000256" key="1">
    <source>
        <dbReference type="ARBA" id="ARBA00004496"/>
    </source>
</evidence>
<dbReference type="GO" id="GO:0016301">
    <property type="term" value="F:kinase activity"/>
    <property type="evidence" value="ECO:0007669"/>
    <property type="project" value="UniProtKB-KW"/>
</dbReference>
<dbReference type="GO" id="GO:0005737">
    <property type="term" value="C:cytoplasm"/>
    <property type="evidence" value="ECO:0007669"/>
    <property type="project" value="UniProtKB-SubCell"/>
</dbReference>
<dbReference type="STRING" id="1526571.AT746_10345"/>
<evidence type="ECO:0000256" key="10">
    <source>
        <dbReference type="ARBA" id="ARBA00042873"/>
    </source>
</evidence>
<evidence type="ECO:0000313" key="13">
    <source>
        <dbReference type="Proteomes" id="UP000068447"/>
    </source>
</evidence>
<evidence type="ECO:0000256" key="6">
    <source>
        <dbReference type="ARBA" id="ARBA00022777"/>
    </source>
</evidence>
<evidence type="ECO:0000256" key="5">
    <source>
        <dbReference type="ARBA" id="ARBA00022683"/>
    </source>
</evidence>
<keyword evidence="5" id="KW-0598">Phosphotransferase system</keyword>
<evidence type="ECO:0000256" key="7">
    <source>
        <dbReference type="ARBA" id="ARBA00039163"/>
    </source>
</evidence>
<dbReference type="AlphaFoldDB" id="A0A0U2Z6U1"/>
<dbReference type="SUPFAM" id="SSF51261">
    <property type="entry name" value="Duplicated hybrid motif"/>
    <property type="match status" value="1"/>
</dbReference>
<dbReference type="PANTHER" id="PTHR45008:SF1">
    <property type="entry name" value="PTS SYSTEM GLUCOSE-SPECIFIC EIIA COMPONENT"/>
    <property type="match status" value="1"/>
</dbReference>
<name>A0A0U2Z6U1_9ALTE</name>
<dbReference type="GO" id="GO:0009401">
    <property type="term" value="P:phosphoenolpyruvate-dependent sugar phosphotransferase system"/>
    <property type="evidence" value="ECO:0007669"/>
    <property type="project" value="UniProtKB-KW"/>
</dbReference>
<dbReference type="InterPro" id="IPR001127">
    <property type="entry name" value="PTS_EIIA_1_perm"/>
</dbReference>
<keyword evidence="3" id="KW-0762">Sugar transport</keyword>
<keyword evidence="6" id="KW-0418">Kinase</keyword>
<keyword evidence="2" id="KW-0813">Transport</keyword>
<reference evidence="12 13" key="1">
    <citation type="submission" date="2015-12" db="EMBL/GenBank/DDBJ databases">
        <title>Complete genome of Lacimicrobium alkaliphilum KCTC 32984.</title>
        <authorList>
            <person name="Kim S.-G."/>
            <person name="Lee Y.-J."/>
        </authorList>
    </citation>
    <scope>NUCLEOTIDE SEQUENCE [LARGE SCALE GENOMIC DNA]</scope>
    <source>
        <strain evidence="12 13">YelD216</strain>
    </source>
</reference>
<evidence type="ECO:0000313" key="12">
    <source>
        <dbReference type="EMBL" id="ALS98627.1"/>
    </source>
</evidence>
<dbReference type="Proteomes" id="UP000068447">
    <property type="component" value="Chromosome"/>
</dbReference>
<evidence type="ECO:0000256" key="2">
    <source>
        <dbReference type="ARBA" id="ARBA00022448"/>
    </source>
</evidence>
<dbReference type="Gene3D" id="2.70.70.10">
    <property type="entry name" value="Glucose Permease (Domain IIA)"/>
    <property type="match status" value="1"/>
</dbReference>
<keyword evidence="13" id="KW-1185">Reference proteome</keyword>
<evidence type="ECO:0000256" key="3">
    <source>
        <dbReference type="ARBA" id="ARBA00022597"/>
    </source>
</evidence>